<feature type="signal peptide" evidence="1">
    <location>
        <begin position="1"/>
        <end position="20"/>
    </location>
</feature>
<keyword evidence="1" id="KW-0732">Signal</keyword>
<dbReference type="KEGG" id="caa:Caka_0823"/>
<evidence type="ECO:0000313" key="3">
    <source>
        <dbReference type="Proteomes" id="UP000000925"/>
    </source>
</evidence>
<dbReference type="Proteomes" id="UP000000925">
    <property type="component" value="Chromosome"/>
</dbReference>
<name>D5EQ79_CORAD</name>
<dbReference type="OrthoDB" id="194957at2"/>
<dbReference type="AlphaFoldDB" id="D5EQ79"/>
<dbReference type="HOGENOM" id="CLU_1298051_0_0_0"/>
<protein>
    <recommendedName>
        <fullName evidence="4">PEP-CTERM protein-sorting domain-containing protein</fullName>
    </recommendedName>
</protein>
<dbReference type="RefSeq" id="WP_013042571.1">
    <property type="nucleotide sequence ID" value="NC_014008.1"/>
</dbReference>
<evidence type="ECO:0000313" key="2">
    <source>
        <dbReference type="EMBL" id="ADE53847.1"/>
    </source>
</evidence>
<organism evidence="2 3">
    <name type="scientific">Coraliomargarita akajimensis (strain DSM 45221 / IAM 15411 / JCM 23193 / KCTC 12865 / 04OKA010-24)</name>
    <dbReference type="NCBI Taxonomy" id="583355"/>
    <lineage>
        <taxon>Bacteria</taxon>
        <taxon>Pseudomonadati</taxon>
        <taxon>Verrucomicrobiota</taxon>
        <taxon>Opitutia</taxon>
        <taxon>Puniceicoccales</taxon>
        <taxon>Coraliomargaritaceae</taxon>
        <taxon>Coraliomargarita</taxon>
    </lineage>
</organism>
<keyword evidence="3" id="KW-1185">Reference proteome</keyword>
<proteinExistence type="predicted"/>
<reference evidence="2 3" key="1">
    <citation type="journal article" date="2010" name="Stand. Genomic Sci.">
        <title>Complete genome sequence of Coraliomargarita akajimensis type strain (04OKA010-24).</title>
        <authorList>
            <person name="Mavromatis K."/>
            <person name="Abt B."/>
            <person name="Brambilla E."/>
            <person name="Lapidus A."/>
            <person name="Copeland A."/>
            <person name="Deshpande S."/>
            <person name="Nolan M."/>
            <person name="Lucas S."/>
            <person name="Tice H."/>
            <person name="Cheng J.F."/>
            <person name="Han C."/>
            <person name="Detter J.C."/>
            <person name="Woyke T."/>
            <person name="Goodwin L."/>
            <person name="Pitluck S."/>
            <person name="Held B."/>
            <person name="Brettin T."/>
            <person name="Tapia R."/>
            <person name="Ivanova N."/>
            <person name="Mikhailova N."/>
            <person name="Pati A."/>
            <person name="Liolios K."/>
            <person name="Chen A."/>
            <person name="Palaniappan K."/>
            <person name="Land M."/>
            <person name="Hauser L."/>
            <person name="Chang Y.J."/>
            <person name="Jeffries C.D."/>
            <person name="Rohde M."/>
            <person name="Goker M."/>
            <person name="Bristow J."/>
            <person name="Eisen J.A."/>
            <person name="Markowitz V."/>
            <person name="Hugenholtz P."/>
            <person name="Klenk H.P."/>
            <person name="Kyrpides N.C."/>
        </authorList>
    </citation>
    <scope>NUCLEOTIDE SEQUENCE [LARGE SCALE GENOMIC DNA]</scope>
    <source>
        <strain evidence="3">DSM 45221 / IAM 15411 / JCM 23193 / KCTC 12865</strain>
    </source>
</reference>
<dbReference type="EMBL" id="CP001998">
    <property type="protein sequence ID" value="ADE53847.1"/>
    <property type="molecule type" value="Genomic_DNA"/>
</dbReference>
<feature type="chain" id="PRO_5003070914" description="PEP-CTERM protein-sorting domain-containing protein" evidence="1">
    <location>
        <begin position="21"/>
        <end position="229"/>
    </location>
</feature>
<accession>D5EQ79</accession>
<gene>
    <name evidence="2" type="ordered locus">Caka_0823</name>
</gene>
<sequence>MNKLPSLLLISAFSATVALQAQSITYVDAVAGSNTFATDTLNAPNTADWLLTNNSSTVYDVKRWDTRLFGTNGQIYQANPKELGSTYELRTEITGLADGTYDIWVFYASHHVQAWNIAAGLTTGSLTHYDDTIDPTGSGVTDASTLSYDGTSPTFNLTDGVDLLAVKIGRTTVTNGSPVNVFVGHQVGIHDDRTWYDGVGYVDIPEPTAYASVIGLSCLLLLCKRKRRT</sequence>
<evidence type="ECO:0008006" key="4">
    <source>
        <dbReference type="Google" id="ProtNLM"/>
    </source>
</evidence>
<evidence type="ECO:0000256" key="1">
    <source>
        <dbReference type="SAM" id="SignalP"/>
    </source>
</evidence>